<dbReference type="InterPro" id="IPR011990">
    <property type="entry name" value="TPR-like_helical_dom_sf"/>
</dbReference>
<dbReference type="Gene3D" id="3.40.50.300">
    <property type="entry name" value="P-loop containing nucleotide triphosphate hydrolases"/>
    <property type="match status" value="1"/>
</dbReference>
<dbReference type="EMBL" id="VXRG01000149">
    <property type="protein sequence ID" value="MXY95371.1"/>
    <property type="molecule type" value="Genomic_DNA"/>
</dbReference>
<dbReference type="PROSITE" id="PS50293">
    <property type="entry name" value="TPR_REGION"/>
    <property type="match status" value="1"/>
</dbReference>
<dbReference type="Pfam" id="PF13374">
    <property type="entry name" value="TPR_10"/>
    <property type="match status" value="1"/>
</dbReference>
<dbReference type="SMART" id="SM00028">
    <property type="entry name" value="TPR"/>
    <property type="match status" value="6"/>
</dbReference>
<comment type="caution">
    <text evidence="3">The sequence shown here is derived from an EMBL/GenBank/DDBJ whole genome shotgun (WGS) entry which is preliminary data.</text>
</comment>
<sequence>MMTDEQLQIRHNLGVYRLRGFSGRDAELGELCRWLLARHEQPALAISGGQGNGKSTLATAAAWKTIHHFPDGIIWVGAAGRDRFRMYDIVRTQDTVLGTTLTRVSEDRWGIGILEQLYRRRRLLILDELSGATDREIQTLAEIISHLHDAENQSHIVLIDRDIHPEFSELVGDRHLELGGLPLSEVVGFVHARAPEPVRDTALRNVEGLHRRTGGRPLSMRLVMGLLLDFGLWSDLDGLLAELPSEDGVLGMSSVAGFAVENFAAFWPEAGLILDRLVSAAGGATYQALTELFTMGMGTDAEKRQTFEGLVTRALVEVDLFDRRIVVQPVVRRYLVEGAVMLGEDWHRQHAHYYLQFAERYQELPIQRWQEIDPFWGNVHWGADWATDRVERIFGQSVEKMVLERLETEGLRDMPVNFPELQDDLKLMRDYALALAHYAFWRHPPGIWRWLCGGAVASIALGDAGDFGWMLANIGRHRFFNGEVEEAIEWLQRALRIFDERDMLMAMAYGHTDMGTSFRVLEEPRQALDHFWLAFEAAAQTGDPRSLAPAYMNLGSAYLSLNNFERAIEQHRKALRVALRLGDDALVASAHNNLGLAMEGMAMYAEAQRAYESALTVFQRNHDDAGISTCYNNLGSVCYARQDFSAALAWYEKDLALSDRRGAWMDKAATLHNLGHVALEQQDHAQAEAYFERSRELYAAFQLDEYVAEEEEMLAYVAAVGSPGRSQR</sequence>
<dbReference type="Pfam" id="PF00931">
    <property type="entry name" value="NB-ARC"/>
    <property type="match status" value="1"/>
</dbReference>
<evidence type="ECO:0000256" key="1">
    <source>
        <dbReference type="PROSITE-ProRule" id="PRU00339"/>
    </source>
</evidence>
<dbReference type="Pfam" id="PF13424">
    <property type="entry name" value="TPR_12"/>
    <property type="match status" value="2"/>
</dbReference>
<dbReference type="InterPro" id="IPR003593">
    <property type="entry name" value="AAA+_ATPase"/>
</dbReference>
<reference evidence="3" key="1">
    <citation type="submission" date="2019-09" db="EMBL/GenBank/DDBJ databases">
        <title>Characterisation of the sponge microbiome using genome-centric metagenomics.</title>
        <authorList>
            <person name="Engelberts J.P."/>
            <person name="Robbins S.J."/>
            <person name="De Goeij J.M."/>
            <person name="Aranda M."/>
            <person name="Bell S.C."/>
            <person name="Webster N.S."/>
        </authorList>
    </citation>
    <scope>NUCLEOTIDE SEQUENCE</scope>
    <source>
        <strain evidence="3">SB0664_bin_27</strain>
    </source>
</reference>
<keyword evidence="1" id="KW-0802">TPR repeat</keyword>
<dbReference type="SUPFAM" id="SSF48452">
    <property type="entry name" value="TPR-like"/>
    <property type="match status" value="2"/>
</dbReference>
<accession>A0A6B0YY54</accession>
<name>A0A6B0YY54_9CHLR</name>
<proteinExistence type="predicted"/>
<dbReference type="AlphaFoldDB" id="A0A6B0YY54"/>
<evidence type="ECO:0000259" key="2">
    <source>
        <dbReference type="SMART" id="SM00382"/>
    </source>
</evidence>
<feature type="domain" description="AAA+ ATPase" evidence="2">
    <location>
        <begin position="40"/>
        <end position="183"/>
    </location>
</feature>
<dbReference type="Gene3D" id="1.25.40.10">
    <property type="entry name" value="Tetratricopeptide repeat domain"/>
    <property type="match status" value="1"/>
</dbReference>
<protein>
    <submittedName>
        <fullName evidence="3">Tetratricopeptide repeat protein</fullName>
    </submittedName>
</protein>
<dbReference type="InterPro" id="IPR027417">
    <property type="entry name" value="P-loop_NTPase"/>
</dbReference>
<dbReference type="PANTHER" id="PTHR10098">
    <property type="entry name" value="RAPSYN-RELATED"/>
    <property type="match status" value="1"/>
</dbReference>
<dbReference type="PROSITE" id="PS50005">
    <property type="entry name" value="TPR"/>
    <property type="match status" value="1"/>
</dbReference>
<organism evidence="3">
    <name type="scientific">Caldilineaceae bacterium SB0664_bin_27</name>
    <dbReference type="NCBI Taxonomy" id="2605260"/>
    <lineage>
        <taxon>Bacteria</taxon>
        <taxon>Bacillati</taxon>
        <taxon>Chloroflexota</taxon>
        <taxon>Caldilineae</taxon>
        <taxon>Caldilineales</taxon>
        <taxon>Caldilineaceae</taxon>
    </lineage>
</organism>
<dbReference type="SMART" id="SM00382">
    <property type="entry name" value="AAA"/>
    <property type="match status" value="1"/>
</dbReference>
<dbReference type="PANTHER" id="PTHR10098:SF108">
    <property type="entry name" value="TETRATRICOPEPTIDE REPEAT PROTEIN 28"/>
    <property type="match status" value="1"/>
</dbReference>
<evidence type="ECO:0000313" key="3">
    <source>
        <dbReference type="EMBL" id="MXY95371.1"/>
    </source>
</evidence>
<dbReference type="InterPro" id="IPR019734">
    <property type="entry name" value="TPR_rpt"/>
</dbReference>
<dbReference type="InterPro" id="IPR002182">
    <property type="entry name" value="NB-ARC"/>
</dbReference>
<dbReference type="PRINTS" id="PR00364">
    <property type="entry name" value="DISEASERSIST"/>
</dbReference>
<gene>
    <name evidence="3" type="ORF">F4Y42_18170</name>
</gene>
<dbReference type="SUPFAM" id="SSF52540">
    <property type="entry name" value="P-loop containing nucleoside triphosphate hydrolases"/>
    <property type="match status" value="1"/>
</dbReference>
<dbReference type="GO" id="GO:0043531">
    <property type="term" value="F:ADP binding"/>
    <property type="evidence" value="ECO:0007669"/>
    <property type="project" value="InterPro"/>
</dbReference>
<feature type="repeat" description="TPR" evidence="1">
    <location>
        <begin position="548"/>
        <end position="581"/>
    </location>
</feature>